<keyword evidence="2" id="KW-0812">Transmembrane</keyword>
<keyword evidence="2" id="KW-0472">Membrane</keyword>
<proteinExistence type="predicted"/>
<keyword evidence="2" id="KW-1133">Transmembrane helix</keyword>
<dbReference type="AlphaFoldDB" id="A0A1A7C958"/>
<dbReference type="Proteomes" id="UP000092713">
    <property type="component" value="Unassembled WGS sequence"/>
</dbReference>
<sequence length="367" mass="40221">MQSESTHRQIALVSYGTQCLRGQLALDDCYRHGIFFGARLQFRALDGNTLLADDFTWWLGILKESGAVRLSLHLLAEFGIASPAVIDYGDYAVVAHFRDRHQIWAVGVERPAWRDHPLVPDVPGIPIFPDATHWGGQIDSYWCVDERGGTLEVPETNWKAFAHSIAADLEITMPSSLAQPGPVILPSTPPAAWARFALFPSGSATVLAHGVLGSLYREQAKFGNDTHFKNDSSYYQGLDAAAAAKVDDWGRRLDGWVVEAELRCANECRQSHDGIPLPLPPGAATPAARGKEVKPPQEGRTPQAPEYADPVTPPGRKWLRRIVFVVVLAVVCLLLLAFAHIVATWPWLSMIIGLPFAVYAVYVKGGS</sequence>
<reference evidence="3 4" key="1">
    <citation type="submission" date="2016-04" db="EMBL/GenBank/DDBJ databases">
        <title>Draft genome sequence of Janthinobacterium psychrotolerans sp. nov., isolated from freshwater sediments in Denmark.</title>
        <authorList>
            <person name="Gong X."/>
            <person name="Skrivergaard S."/>
            <person name="Korsgaard B.S."/>
            <person name="Schreiber L."/>
            <person name="Marshall I.P."/>
            <person name="Finster K."/>
            <person name="Schramm A."/>
        </authorList>
    </citation>
    <scope>NUCLEOTIDE SEQUENCE [LARGE SCALE GENOMIC DNA]</scope>
    <source>
        <strain evidence="3 4">S3-2</strain>
    </source>
</reference>
<evidence type="ECO:0000256" key="1">
    <source>
        <dbReference type="SAM" id="MobiDB-lite"/>
    </source>
</evidence>
<feature type="region of interest" description="Disordered" evidence="1">
    <location>
        <begin position="275"/>
        <end position="310"/>
    </location>
</feature>
<organism evidence="3 4">
    <name type="scientific">Janthinobacterium psychrotolerans</name>
    <dbReference type="NCBI Taxonomy" id="1747903"/>
    <lineage>
        <taxon>Bacteria</taxon>
        <taxon>Pseudomonadati</taxon>
        <taxon>Pseudomonadota</taxon>
        <taxon>Betaproteobacteria</taxon>
        <taxon>Burkholderiales</taxon>
        <taxon>Oxalobacteraceae</taxon>
        <taxon>Janthinobacterium</taxon>
    </lineage>
</organism>
<evidence type="ECO:0000313" key="3">
    <source>
        <dbReference type="EMBL" id="OBV41305.1"/>
    </source>
</evidence>
<feature type="transmembrane region" description="Helical" evidence="2">
    <location>
        <begin position="347"/>
        <end position="363"/>
    </location>
</feature>
<protein>
    <submittedName>
        <fullName evidence="3">Uncharacterized protein</fullName>
    </submittedName>
</protein>
<evidence type="ECO:0000256" key="2">
    <source>
        <dbReference type="SAM" id="Phobius"/>
    </source>
</evidence>
<feature type="transmembrane region" description="Helical" evidence="2">
    <location>
        <begin position="322"/>
        <end position="341"/>
    </location>
</feature>
<dbReference type="EMBL" id="LOCQ01000035">
    <property type="protein sequence ID" value="OBV41305.1"/>
    <property type="molecule type" value="Genomic_DNA"/>
</dbReference>
<gene>
    <name evidence="3" type="ORF">ASR47_102811</name>
</gene>
<name>A0A1A7C958_9BURK</name>
<dbReference type="RefSeq" id="WP_065306098.1">
    <property type="nucleotide sequence ID" value="NZ_LOCQ01000035.1"/>
</dbReference>
<comment type="caution">
    <text evidence="3">The sequence shown here is derived from an EMBL/GenBank/DDBJ whole genome shotgun (WGS) entry which is preliminary data.</text>
</comment>
<dbReference type="STRING" id="1747903.ASR47_102811"/>
<evidence type="ECO:0000313" key="4">
    <source>
        <dbReference type="Proteomes" id="UP000092713"/>
    </source>
</evidence>
<dbReference type="OrthoDB" id="6673934at2"/>
<accession>A0A1A7C958</accession>
<keyword evidence="4" id="KW-1185">Reference proteome</keyword>